<reference evidence="1" key="1">
    <citation type="submission" date="2022-06" db="EMBL/GenBank/DDBJ databases">
        <authorList>
            <person name="Legras J.-L."/>
            <person name="Devillers H."/>
            <person name="Grondin C."/>
        </authorList>
    </citation>
    <scope>NUCLEOTIDE SEQUENCE</scope>
    <source>
        <strain evidence="1">CLIB 1444</strain>
    </source>
</reference>
<keyword evidence="2" id="KW-1185">Reference proteome</keyword>
<protein>
    <submittedName>
        <fullName evidence="1">Uncharacterized protein</fullName>
    </submittedName>
</protein>
<comment type="caution">
    <text evidence="1">The sequence shown here is derived from an EMBL/GenBank/DDBJ whole genome shotgun (WGS) entry which is preliminary data.</text>
</comment>
<evidence type="ECO:0000313" key="1">
    <source>
        <dbReference type="EMBL" id="CAH6722808.1"/>
    </source>
</evidence>
<gene>
    <name evidence="1" type="ORF">CLIB1444_11S01574</name>
</gene>
<sequence length="604" mass="69214">MSENDINNMIHGYVHGHIHIHKDHTHIHGHIHSHAKNEKKDTESTDKIQELGKDVPQKDIVESNDDCPLEILPECDEVLCNELDDCFYLNCDDSNIESCCIDNYESICENENCSGPVNDPMVSGGIDSHMKGGSSSESKSEVGVHPNEIICNDPKCLELESTVCCYDTSHTKNHQNNLCTSQNNDKELFDKIFQELHQDFDLFTSNENNRDRKKFNGMDHNDYPATKKPKLSTEIHYPHEIHPVDNIHKAFFHTSISDTHKRHTEDKPMEDFDFHFNFSNKSDKGKDLVCEWDNCLKNVETDDLLDHLYNKHLKDEDLNNNEFPCEWNNCNFTDNNLYSLLDHLNSHKVKNENDIMTPLSNFSSESNFTVTPKPEIKDIKPELSEIRPKLESNSLNISNLSFKPKKKQIDPFFTCCWDIGVDSEGNPIKCNKNHQSAGDLQEHLIQEHIGSGKSSYECQWVGCDRHNGRKFTQRQKVLRHIHVHTNFKPCKCDICGSTFAVESMLVQHLRTHSGEKPFECSVCGKKFATSSSLSIHNRVHSGYKPLVCKYPGCGKRFSESSNLNKHMKTHMDKQKCNQCEEEFDSSVGLLSHEKSHESNIKLAL</sequence>
<dbReference type="EMBL" id="CALSDN010000011">
    <property type="protein sequence ID" value="CAH6722808.1"/>
    <property type="molecule type" value="Genomic_DNA"/>
</dbReference>
<accession>A0ACA9YCY3</accession>
<organism evidence="1 2">
    <name type="scientific">[Candida] jaroonii</name>
    <dbReference type="NCBI Taxonomy" id="467808"/>
    <lineage>
        <taxon>Eukaryota</taxon>
        <taxon>Fungi</taxon>
        <taxon>Dikarya</taxon>
        <taxon>Ascomycota</taxon>
        <taxon>Saccharomycotina</taxon>
        <taxon>Pichiomycetes</taxon>
        <taxon>Debaryomycetaceae</taxon>
        <taxon>Yamadazyma</taxon>
    </lineage>
</organism>
<dbReference type="Proteomes" id="UP001152531">
    <property type="component" value="Unassembled WGS sequence"/>
</dbReference>
<proteinExistence type="predicted"/>
<name>A0ACA9YCY3_9ASCO</name>
<evidence type="ECO:0000313" key="2">
    <source>
        <dbReference type="Proteomes" id="UP001152531"/>
    </source>
</evidence>